<evidence type="ECO:0000256" key="2">
    <source>
        <dbReference type="ARBA" id="ARBA00004496"/>
    </source>
</evidence>
<dbReference type="Pfam" id="PF01423">
    <property type="entry name" value="LSM"/>
    <property type="match status" value="1"/>
</dbReference>
<dbReference type="Gene3D" id="2.30.30.100">
    <property type="match status" value="1"/>
</dbReference>
<dbReference type="GO" id="GO:0071013">
    <property type="term" value="C:catalytic step 2 spliceosome"/>
    <property type="evidence" value="ECO:0007669"/>
    <property type="project" value="TreeGrafter"/>
</dbReference>
<feature type="region of interest" description="Disordered" evidence="11">
    <location>
        <begin position="153"/>
        <end position="204"/>
    </location>
</feature>
<feature type="region of interest" description="Disordered" evidence="11">
    <location>
        <begin position="83"/>
        <end position="109"/>
    </location>
</feature>
<comment type="similarity">
    <text evidence="3">Belongs to the snRNP SmB/SmN family.</text>
</comment>
<evidence type="ECO:0000256" key="4">
    <source>
        <dbReference type="ARBA" id="ARBA00022490"/>
    </source>
</evidence>
<dbReference type="GO" id="GO:0005685">
    <property type="term" value="C:U1 snRNP"/>
    <property type="evidence" value="ECO:0007669"/>
    <property type="project" value="TreeGrafter"/>
</dbReference>
<comment type="subcellular location">
    <subcellularLocation>
        <location evidence="2">Cytoplasm</location>
    </subcellularLocation>
    <subcellularLocation>
        <location evidence="1">Nucleus</location>
    </subcellularLocation>
</comment>
<dbReference type="InterPro" id="IPR010920">
    <property type="entry name" value="LSM_dom_sf"/>
</dbReference>
<reference evidence="13" key="1">
    <citation type="submission" date="2020-05" db="EMBL/GenBank/DDBJ databases">
        <title>Phylogenomic resolution of chytrid fungi.</title>
        <authorList>
            <person name="Stajich J.E."/>
            <person name="Amses K."/>
            <person name="Simmons R."/>
            <person name="Seto K."/>
            <person name="Myers J."/>
            <person name="Bonds A."/>
            <person name="Quandt C.A."/>
            <person name="Barry K."/>
            <person name="Liu P."/>
            <person name="Grigoriev I."/>
            <person name="Longcore J.E."/>
            <person name="James T.Y."/>
        </authorList>
    </citation>
    <scope>NUCLEOTIDE SEQUENCE</scope>
    <source>
        <strain evidence="13">JEL0476</strain>
    </source>
</reference>
<dbReference type="SMART" id="SM00651">
    <property type="entry name" value="Sm"/>
    <property type="match status" value="1"/>
</dbReference>
<dbReference type="InterPro" id="IPR050914">
    <property type="entry name" value="snRNP_SmB/NAA38-like"/>
</dbReference>
<dbReference type="PANTHER" id="PTHR10701:SF0">
    <property type="entry name" value="SMALL NUCLEAR RIBONUCLEOPROTEIN-ASSOCIATED PROTEIN B"/>
    <property type="match status" value="1"/>
</dbReference>
<evidence type="ECO:0000313" key="13">
    <source>
        <dbReference type="EMBL" id="KAJ3217340.1"/>
    </source>
</evidence>
<protein>
    <recommendedName>
        <fullName evidence="10">Sm protein B</fullName>
    </recommendedName>
</protein>
<dbReference type="GO" id="GO:0000398">
    <property type="term" value="P:mRNA splicing, via spliceosome"/>
    <property type="evidence" value="ECO:0007669"/>
    <property type="project" value="TreeGrafter"/>
</dbReference>
<dbReference type="GO" id="GO:0005686">
    <property type="term" value="C:U2 snRNP"/>
    <property type="evidence" value="ECO:0007669"/>
    <property type="project" value="TreeGrafter"/>
</dbReference>
<dbReference type="SUPFAM" id="SSF50182">
    <property type="entry name" value="Sm-like ribonucleoproteins"/>
    <property type="match status" value="1"/>
</dbReference>
<dbReference type="GO" id="GO:0070990">
    <property type="term" value="F:snRNP binding"/>
    <property type="evidence" value="ECO:0007669"/>
    <property type="project" value="TreeGrafter"/>
</dbReference>
<sequence>MANKASKVLQLLNYKLRVTIQDGRQLVGTMLAFDKHMNFVLGDCEEFRKIKPKGKDQLQREEKRTLGLVVLRGEIVVSMQIAGPPPKVNKEHRQSQSLPGPGLGRPAGRGLPIAPVGVVSQGLGGPVRGVGGPGQLAMQPQMGRGLPYARPMPPPGFRPPPPGFRPAPPGMMPPGFRPPPPPGMQFPPGMAPPQFPPGFRPPPQ</sequence>
<dbReference type="PANTHER" id="PTHR10701">
    <property type="entry name" value="SMALL NUCLEAR RIBONUCLEOPROTEIN-ASSOCIATED PROTEIN B AND N"/>
    <property type="match status" value="1"/>
</dbReference>
<dbReference type="AlphaFoldDB" id="A0AAD5TZ13"/>
<keyword evidence="8" id="KW-0539">Nucleus</keyword>
<evidence type="ECO:0000256" key="8">
    <source>
        <dbReference type="ARBA" id="ARBA00023242"/>
    </source>
</evidence>
<evidence type="ECO:0000256" key="6">
    <source>
        <dbReference type="ARBA" id="ARBA00022884"/>
    </source>
</evidence>
<evidence type="ECO:0000256" key="1">
    <source>
        <dbReference type="ARBA" id="ARBA00004123"/>
    </source>
</evidence>
<keyword evidence="5" id="KW-0507">mRNA processing</keyword>
<dbReference type="GO" id="GO:0003723">
    <property type="term" value="F:RNA binding"/>
    <property type="evidence" value="ECO:0007669"/>
    <property type="project" value="UniProtKB-KW"/>
</dbReference>
<dbReference type="Proteomes" id="UP001211065">
    <property type="component" value="Unassembled WGS sequence"/>
</dbReference>
<dbReference type="InterPro" id="IPR001163">
    <property type="entry name" value="Sm_dom_euk/arc"/>
</dbReference>
<dbReference type="GO" id="GO:0005737">
    <property type="term" value="C:cytoplasm"/>
    <property type="evidence" value="ECO:0007669"/>
    <property type="project" value="UniProtKB-SubCell"/>
</dbReference>
<feature type="domain" description="Sm" evidence="12">
    <location>
        <begin position="3"/>
        <end position="85"/>
    </location>
</feature>
<dbReference type="CDD" id="cd01717">
    <property type="entry name" value="Sm_B"/>
    <property type="match status" value="1"/>
</dbReference>
<name>A0AAD5TZ13_9FUNG</name>
<evidence type="ECO:0000259" key="12">
    <source>
        <dbReference type="PROSITE" id="PS52002"/>
    </source>
</evidence>
<dbReference type="InterPro" id="IPR047575">
    <property type="entry name" value="Sm"/>
</dbReference>
<comment type="caution">
    <text evidence="13">The sequence shown here is derived from an EMBL/GenBank/DDBJ whole genome shotgun (WGS) entry which is preliminary data.</text>
</comment>
<keyword evidence="4" id="KW-0963">Cytoplasm</keyword>
<gene>
    <name evidence="13" type="ORF">HK099_005516</name>
</gene>
<keyword evidence="7" id="KW-0508">mRNA splicing</keyword>
<dbReference type="PROSITE" id="PS52002">
    <property type="entry name" value="SM"/>
    <property type="match status" value="1"/>
</dbReference>
<dbReference type="GO" id="GO:0005682">
    <property type="term" value="C:U5 snRNP"/>
    <property type="evidence" value="ECO:0007669"/>
    <property type="project" value="TreeGrafter"/>
</dbReference>
<keyword evidence="14" id="KW-1185">Reference proteome</keyword>
<dbReference type="GO" id="GO:0046540">
    <property type="term" value="C:U4/U6 x U5 tri-snRNP complex"/>
    <property type="evidence" value="ECO:0007669"/>
    <property type="project" value="TreeGrafter"/>
</dbReference>
<accession>A0AAD5TZ13</accession>
<evidence type="ECO:0000256" key="10">
    <source>
        <dbReference type="ARBA" id="ARBA00041355"/>
    </source>
</evidence>
<keyword evidence="6" id="KW-0694">RNA-binding</keyword>
<dbReference type="EMBL" id="JADGJW010000432">
    <property type="protein sequence ID" value="KAJ3217340.1"/>
    <property type="molecule type" value="Genomic_DNA"/>
</dbReference>
<evidence type="ECO:0000256" key="3">
    <source>
        <dbReference type="ARBA" id="ARBA00009123"/>
    </source>
</evidence>
<evidence type="ECO:0000313" key="14">
    <source>
        <dbReference type="Proteomes" id="UP001211065"/>
    </source>
</evidence>
<dbReference type="GO" id="GO:0071004">
    <property type="term" value="C:U2-type prespliceosome"/>
    <property type="evidence" value="ECO:0007669"/>
    <property type="project" value="TreeGrafter"/>
</dbReference>
<organism evidence="13 14">
    <name type="scientific">Clydaea vesicula</name>
    <dbReference type="NCBI Taxonomy" id="447962"/>
    <lineage>
        <taxon>Eukaryota</taxon>
        <taxon>Fungi</taxon>
        <taxon>Fungi incertae sedis</taxon>
        <taxon>Chytridiomycota</taxon>
        <taxon>Chytridiomycota incertae sedis</taxon>
        <taxon>Chytridiomycetes</taxon>
        <taxon>Lobulomycetales</taxon>
        <taxon>Lobulomycetaceae</taxon>
        <taxon>Clydaea</taxon>
    </lineage>
</organism>
<evidence type="ECO:0000256" key="7">
    <source>
        <dbReference type="ARBA" id="ARBA00023187"/>
    </source>
</evidence>
<evidence type="ECO:0000256" key="11">
    <source>
        <dbReference type="SAM" id="MobiDB-lite"/>
    </source>
</evidence>
<evidence type="ECO:0000256" key="9">
    <source>
        <dbReference type="ARBA" id="ARBA00023274"/>
    </source>
</evidence>
<dbReference type="GO" id="GO:0005687">
    <property type="term" value="C:U4 snRNP"/>
    <property type="evidence" value="ECO:0007669"/>
    <property type="project" value="TreeGrafter"/>
</dbReference>
<evidence type="ECO:0000256" key="5">
    <source>
        <dbReference type="ARBA" id="ARBA00022664"/>
    </source>
</evidence>
<keyword evidence="9" id="KW-0687">Ribonucleoprotein</keyword>
<proteinExistence type="inferred from homology"/>